<reference evidence="5" key="1">
    <citation type="submission" date="2022-10" db="EMBL/GenBank/DDBJ databases">
        <title>Determination and structural analysis of whole genome sequence of Sarocladium strictum F4-1.</title>
        <authorList>
            <person name="Hu L."/>
            <person name="Jiang Y."/>
        </authorList>
    </citation>
    <scope>NUCLEOTIDE SEQUENCE</scope>
    <source>
        <strain evidence="5">F4-1</strain>
    </source>
</reference>
<accession>A0AA39GIN3</accession>
<dbReference type="PANTHER" id="PTHR42748">
    <property type="entry name" value="NITROGEN METABOLITE REPRESSION PROTEIN NMRA FAMILY MEMBER"/>
    <property type="match status" value="1"/>
</dbReference>
<dbReference type="CDD" id="cd05251">
    <property type="entry name" value="NmrA_like_SDR_a"/>
    <property type="match status" value="1"/>
</dbReference>
<dbReference type="GO" id="GO:0005634">
    <property type="term" value="C:nucleus"/>
    <property type="evidence" value="ECO:0007669"/>
    <property type="project" value="TreeGrafter"/>
</dbReference>
<name>A0AA39GIN3_SARSR</name>
<proteinExistence type="inferred from homology"/>
<keyword evidence="3" id="KW-0560">Oxidoreductase</keyword>
<dbReference type="Gene3D" id="3.40.50.720">
    <property type="entry name" value="NAD(P)-binding Rossmann-like Domain"/>
    <property type="match status" value="1"/>
</dbReference>
<protein>
    <recommendedName>
        <fullName evidence="4">NmrA-like domain-containing protein</fullName>
    </recommendedName>
</protein>
<dbReference type="Gene3D" id="3.90.25.10">
    <property type="entry name" value="UDP-galactose 4-epimerase, domain 1"/>
    <property type="match status" value="1"/>
</dbReference>
<dbReference type="AlphaFoldDB" id="A0AA39GIN3"/>
<comment type="similarity">
    <text evidence="1">Belongs to the NmrA-type oxidoreductase family.</text>
</comment>
<dbReference type="Pfam" id="PF05368">
    <property type="entry name" value="NmrA"/>
    <property type="match status" value="1"/>
</dbReference>
<evidence type="ECO:0000256" key="1">
    <source>
        <dbReference type="ARBA" id="ARBA00006328"/>
    </source>
</evidence>
<evidence type="ECO:0000313" key="5">
    <source>
        <dbReference type="EMBL" id="KAK0387343.1"/>
    </source>
</evidence>
<dbReference type="SUPFAM" id="SSF51735">
    <property type="entry name" value="NAD(P)-binding Rossmann-fold domains"/>
    <property type="match status" value="1"/>
</dbReference>
<dbReference type="PANTHER" id="PTHR42748:SF30">
    <property type="entry name" value="NMRA-LIKE DOMAIN-CONTAINING PROTEIN"/>
    <property type="match status" value="1"/>
</dbReference>
<comment type="caution">
    <text evidence="5">The sequence shown here is derived from an EMBL/GenBank/DDBJ whole genome shotgun (WGS) entry which is preliminary data.</text>
</comment>
<evidence type="ECO:0000256" key="3">
    <source>
        <dbReference type="ARBA" id="ARBA00023002"/>
    </source>
</evidence>
<sequence length="334" mass="36199">MISPKLIAVYGATGAQGGSVVQSLLQNKDHAFAIRGISRNPDSEKAKALATHGVDMVQADGFNKEQMLAAFKGCWGAFINTNSDDSSVNQPGGPSEEDLGKIVMDAAAEAGVKHIVYSSMISVTDLTKGAVPAISFDHKHAIGQYAVDKGVFETVNLISPGWYMENHLLEELAPALGGWPLVPEENGFLTLRVPRWGGNEKIPFIAIGEDWGDLVHGALLHPEKYNGKFVHGMSQEATASEAVDIFVEVTGKKSRYIPIEDWRTFETYGEGALDTVKHMFGFCQYSGGLYYAEPNDLAAASELKRIAAEAKGLRGEDTTLLTLKSFFARNFPNE</sequence>
<gene>
    <name evidence="5" type="ORF">NLU13_5656</name>
</gene>
<organism evidence="5 6">
    <name type="scientific">Sarocladium strictum</name>
    <name type="common">Black bundle disease fungus</name>
    <name type="synonym">Acremonium strictum</name>
    <dbReference type="NCBI Taxonomy" id="5046"/>
    <lineage>
        <taxon>Eukaryota</taxon>
        <taxon>Fungi</taxon>
        <taxon>Dikarya</taxon>
        <taxon>Ascomycota</taxon>
        <taxon>Pezizomycotina</taxon>
        <taxon>Sordariomycetes</taxon>
        <taxon>Hypocreomycetidae</taxon>
        <taxon>Hypocreales</taxon>
        <taxon>Sarocladiaceae</taxon>
        <taxon>Sarocladium</taxon>
    </lineage>
</organism>
<evidence type="ECO:0000256" key="2">
    <source>
        <dbReference type="ARBA" id="ARBA00022857"/>
    </source>
</evidence>
<evidence type="ECO:0000313" key="6">
    <source>
        <dbReference type="Proteomes" id="UP001175261"/>
    </source>
</evidence>
<dbReference type="EMBL" id="JAPDFR010000004">
    <property type="protein sequence ID" value="KAK0387343.1"/>
    <property type="molecule type" value="Genomic_DNA"/>
</dbReference>
<feature type="domain" description="NmrA-like" evidence="4">
    <location>
        <begin position="5"/>
        <end position="296"/>
    </location>
</feature>
<dbReference type="InterPro" id="IPR008030">
    <property type="entry name" value="NmrA-like"/>
</dbReference>
<dbReference type="InterPro" id="IPR051164">
    <property type="entry name" value="NmrA-like_oxidored"/>
</dbReference>
<keyword evidence="6" id="KW-1185">Reference proteome</keyword>
<dbReference type="Proteomes" id="UP001175261">
    <property type="component" value="Unassembled WGS sequence"/>
</dbReference>
<dbReference type="GO" id="GO:0016491">
    <property type="term" value="F:oxidoreductase activity"/>
    <property type="evidence" value="ECO:0007669"/>
    <property type="project" value="UniProtKB-KW"/>
</dbReference>
<dbReference type="InterPro" id="IPR036291">
    <property type="entry name" value="NAD(P)-bd_dom_sf"/>
</dbReference>
<keyword evidence="2" id="KW-0521">NADP</keyword>
<evidence type="ECO:0000259" key="4">
    <source>
        <dbReference type="Pfam" id="PF05368"/>
    </source>
</evidence>